<keyword evidence="1" id="KW-1133">Transmembrane helix</keyword>
<proteinExistence type="predicted"/>
<dbReference type="KEGG" id="rau:MC5_02240"/>
<keyword evidence="1" id="KW-0812">Transmembrane</keyword>
<name>H8K9W0_RICAC</name>
<reference evidence="3" key="1">
    <citation type="submission" date="2012-02" db="EMBL/GenBank/DDBJ databases">
        <title>Complete genome sequence of Rickettsia australis strain Cutlack.</title>
        <authorList>
            <person name="Johnson S.L."/>
            <person name="Munk A.C."/>
            <person name="Han S."/>
            <person name="Bruce D.C."/>
            <person name="Dasch G.A."/>
        </authorList>
    </citation>
    <scope>NUCLEOTIDE SEQUENCE [LARGE SCALE GENOMIC DNA]</scope>
    <source>
        <strain evidence="3">Cutlack</strain>
    </source>
</reference>
<keyword evidence="1" id="KW-0472">Membrane</keyword>
<evidence type="ECO:0000256" key="1">
    <source>
        <dbReference type="SAM" id="Phobius"/>
    </source>
</evidence>
<dbReference type="HOGENOM" id="CLU_2737440_0_0_5"/>
<evidence type="ECO:0000313" key="2">
    <source>
        <dbReference type="EMBL" id="AFC70830.1"/>
    </source>
</evidence>
<keyword evidence="3" id="KW-1185">Reference proteome</keyword>
<protein>
    <submittedName>
        <fullName evidence="2">Uncharacterized protein</fullName>
    </submittedName>
</protein>
<evidence type="ECO:0000313" key="3">
    <source>
        <dbReference type="Proteomes" id="UP000007589"/>
    </source>
</evidence>
<feature type="transmembrane region" description="Helical" evidence="1">
    <location>
        <begin position="50"/>
        <end position="70"/>
    </location>
</feature>
<dbReference type="Proteomes" id="UP000007589">
    <property type="component" value="Chromosome"/>
</dbReference>
<accession>H8K9W0</accession>
<organism evidence="2 3">
    <name type="scientific">Rickettsia australis (strain Cutlack)</name>
    <dbReference type="NCBI Taxonomy" id="1105110"/>
    <lineage>
        <taxon>Bacteria</taxon>
        <taxon>Pseudomonadati</taxon>
        <taxon>Pseudomonadota</taxon>
        <taxon>Alphaproteobacteria</taxon>
        <taxon>Rickettsiales</taxon>
        <taxon>Rickettsiaceae</taxon>
        <taxon>Rickettsieae</taxon>
        <taxon>Rickettsia</taxon>
        <taxon>spotted fever group</taxon>
    </lineage>
</organism>
<gene>
    <name evidence="2" type="ordered locus">MC5_02240</name>
</gene>
<sequence>MADFWQCATSQTTKNYAHWWLKNLKYFKLVLGCVKENQFNLFLLFLATNYKIFLIGITITAKILLTFLHIA</sequence>
<dbReference type="AlphaFoldDB" id="H8K9W0"/>
<dbReference type="EMBL" id="CP003338">
    <property type="protein sequence ID" value="AFC70830.1"/>
    <property type="molecule type" value="Genomic_DNA"/>
</dbReference>